<protein>
    <submittedName>
        <fullName evidence="2">Uncharacterized protein</fullName>
    </submittedName>
</protein>
<organism evidence="1 2">
    <name type="scientific">Plectus sambesii</name>
    <dbReference type="NCBI Taxonomy" id="2011161"/>
    <lineage>
        <taxon>Eukaryota</taxon>
        <taxon>Metazoa</taxon>
        <taxon>Ecdysozoa</taxon>
        <taxon>Nematoda</taxon>
        <taxon>Chromadorea</taxon>
        <taxon>Plectida</taxon>
        <taxon>Plectina</taxon>
        <taxon>Plectoidea</taxon>
        <taxon>Plectidae</taxon>
        <taxon>Plectus</taxon>
    </lineage>
</organism>
<name>A0A914WT55_9BILA</name>
<dbReference type="WBParaSite" id="PSAMB.scaffold5039size12815.g25770.t1">
    <property type="protein sequence ID" value="PSAMB.scaffold5039size12815.g25770.t1"/>
    <property type="gene ID" value="PSAMB.scaffold5039size12815.g25770"/>
</dbReference>
<evidence type="ECO:0000313" key="2">
    <source>
        <dbReference type="WBParaSite" id="PSAMB.scaffold5039size12815.g25770.t1"/>
    </source>
</evidence>
<proteinExistence type="predicted"/>
<sequence>MGQLAGRALSGRLLESVGYARKKRHRERPFPSLECCERINLSRAREKGNQSVMLTKLPPIAAKCAIGVCDGLAARADAASRTTLSKRC</sequence>
<dbReference type="Proteomes" id="UP000887566">
    <property type="component" value="Unplaced"/>
</dbReference>
<accession>A0A914WT55</accession>
<dbReference type="AlphaFoldDB" id="A0A914WT55"/>
<reference evidence="2" key="1">
    <citation type="submission" date="2022-11" db="UniProtKB">
        <authorList>
            <consortium name="WormBaseParasite"/>
        </authorList>
    </citation>
    <scope>IDENTIFICATION</scope>
</reference>
<keyword evidence="1" id="KW-1185">Reference proteome</keyword>
<evidence type="ECO:0000313" key="1">
    <source>
        <dbReference type="Proteomes" id="UP000887566"/>
    </source>
</evidence>